<dbReference type="PROSITE" id="PS50297">
    <property type="entry name" value="ANK_REP_REGION"/>
    <property type="match status" value="2"/>
</dbReference>
<dbReference type="SUPFAM" id="SSF48403">
    <property type="entry name" value="Ankyrin repeat"/>
    <property type="match status" value="1"/>
</dbReference>
<evidence type="ECO:0000256" key="3">
    <source>
        <dbReference type="PROSITE-ProRule" id="PRU00023"/>
    </source>
</evidence>
<evidence type="ECO:0000256" key="1">
    <source>
        <dbReference type="ARBA" id="ARBA00022737"/>
    </source>
</evidence>
<dbReference type="PANTHER" id="PTHR24198">
    <property type="entry name" value="ANKYRIN REPEAT AND PROTEIN KINASE DOMAIN-CONTAINING PROTEIN"/>
    <property type="match status" value="1"/>
</dbReference>
<dbReference type="EMBL" id="MU827309">
    <property type="protein sequence ID" value="KAJ7360477.1"/>
    <property type="molecule type" value="Genomic_DNA"/>
</dbReference>
<protein>
    <submittedName>
        <fullName evidence="5">Uncharacterized protein</fullName>
    </submittedName>
</protein>
<evidence type="ECO:0000256" key="2">
    <source>
        <dbReference type="ARBA" id="ARBA00023043"/>
    </source>
</evidence>
<feature type="compositionally biased region" description="Acidic residues" evidence="4">
    <location>
        <begin position="25"/>
        <end position="38"/>
    </location>
</feature>
<comment type="caution">
    <text evidence="5">The sequence shown here is derived from an EMBL/GenBank/DDBJ whole genome shotgun (WGS) entry which is preliminary data.</text>
</comment>
<sequence>MSLSQQKQMEKDNGEQIAAENYDIQAEDDKEDTADEEDSSVHEKLADEEYPSSDKPAGQVNADQTEDTVTNSNNENTTNEQIKEDKQPQEEGSKDLPSTIEDNGVSLEQGMEDSLQLGADLATEDEYWSLWEAVKVDDINVVKTLRQEKNIRFTRFQDNKTILHLGAERNATRVVKYLLTDGKLDPNVKDEILQGVPLHGAAEYGSTDAARVLLQHGAQINKQDLIGNTALHIACEHEKGEMKTFLIEQGADTSLVNSDGEIPAV</sequence>
<dbReference type="Pfam" id="PF00023">
    <property type="entry name" value="Ank"/>
    <property type="match status" value="1"/>
</dbReference>
<dbReference type="AlphaFoldDB" id="A0A9W9YP05"/>
<dbReference type="SMART" id="SM00248">
    <property type="entry name" value="ANK"/>
    <property type="match status" value="4"/>
</dbReference>
<evidence type="ECO:0000313" key="5">
    <source>
        <dbReference type="EMBL" id="KAJ7360477.1"/>
    </source>
</evidence>
<feature type="region of interest" description="Disordered" evidence="4">
    <location>
        <begin position="1"/>
        <end position="102"/>
    </location>
</feature>
<gene>
    <name evidence="5" type="ORF">OS493_015578</name>
</gene>
<feature type="repeat" description="ANK" evidence="3">
    <location>
        <begin position="193"/>
        <end position="225"/>
    </location>
</feature>
<proteinExistence type="predicted"/>
<dbReference type="InterPro" id="IPR002110">
    <property type="entry name" value="Ankyrin_rpt"/>
</dbReference>
<keyword evidence="6" id="KW-1185">Reference proteome</keyword>
<dbReference type="Pfam" id="PF12796">
    <property type="entry name" value="Ank_2"/>
    <property type="match status" value="1"/>
</dbReference>
<dbReference type="OrthoDB" id="71307at2759"/>
<evidence type="ECO:0000313" key="6">
    <source>
        <dbReference type="Proteomes" id="UP001163046"/>
    </source>
</evidence>
<feature type="compositionally biased region" description="Low complexity" evidence="4">
    <location>
        <begin position="67"/>
        <end position="80"/>
    </location>
</feature>
<reference evidence="5" key="1">
    <citation type="submission" date="2023-01" db="EMBL/GenBank/DDBJ databases">
        <title>Genome assembly of the deep-sea coral Lophelia pertusa.</title>
        <authorList>
            <person name="Herrera S."/>
            <person name="Cordes E."/>
        </authorList>
    </citation>
    <scope>NUCLEOTIDE SEQUENCE</scope>
    <source>
        <strain evidence="5">USNM1676648</strain>
        <tissue evidence="5">Polyp</tissue>
    </source>
</reference>
<organism evidence="5 6">
    <name type="scientific">Desmophyllum pertusum</name>
    <dbReference type="NCBI Taxonomy" id="174260"/>
    <lineage>
        <taxon>Eukaryota</taxon>
        <taxon>Metazoa</taxon>
        <taxon>Cnidaria</taxon>
        <taxon>Anthozoa</taxon>
        <taxon>Hexacorallia</taxon>
        <taxon>Scleractinia</taxon>
        <taxon>Caryophylliina</taxon>
        <taxon>Caryophylliidae</taxon>
        <taxon>Desmophyllum</taxon>
    </lineage>
</organism>
<name>A0A9W9YP05_9CNID</name>
<accession>A0A9W9YP05</accession>
<dbReference type="PANTHER" id="PTHR24198:SF165">
    <property type="entry name" value="ANKYRIN REPEAT-CONTAINING PROTEIN-RELATED"/>
    <property type="match status" value="1"/>
</dbReference>
<feature type="repeat" description="ANK" evidence="3">
    <location>
        <begin position="226"/>
        <end position="258"/>
    </location>
</feature>
<dbReference type="PROSITE" id="PS50088">
    <property type="entry name" value="ANK_REPEAT"/>
    <property type="match status" value="2"/>
</dbReference>
<keyword evidence="1" id="KW-0677">Repeat</keyword>
<dbReference type="InterPro" id="IPR036770">
    <property type="entry name" value="Ankyrin_rpt-contain_sf"/>
</dbReference>
<keyword evidence="2 3" id="KW-0040">ANK repeat</keyword>
<dbReference type="Gene3D" id="1.25.40.20">
    <property type="entry name" value="Ankyrin repeat-containing domain"/>
    <property type="match status" value="1"/>
</dbReference>
<feature type="compositionally biased region" description="Basic and acidic residues" evidence="4">
    <location>
        <begin position="81"/>
        <end position="94"/>
    </location>
</feature>
<evidence type="ECO:0000256" key="4">
    <source>
        <dbReference type="SAM" id="MobiDB-lite"/>
    </source>
</evidence>
<dbReference type="Proteomes" id="UP001163046">
    <property type="component" value="Unassembled WGS sequence"/>
</dbReference>